<dbReference type="Proteomes" id="UP000078503">
    <property type="component" value="Unassembled WGS sequence"/>
</dbReference>
<feature type="transmembrane region" description="Helical" evidence="1">
    <location>
        <begin position="39"/>
        <end position="59"/>
    </location>
</feature>
<protein>
    <submittedName>
        <fullName evidence="2">Uncharacterized protein</fullName>
    </submittedName>
</protein>
<keyword evidence="1" id="KW-1133">Transmembrane helix</keyword>
<dbReference type="EMBL" id="LVHF01000033">
    <property type="protein sequence ID" value="OAN10916.1"/>
    <property type="molecule type" value="Genomic_DNA"/>
</dbReference>
<name>A0A178K1D1_9GAMM</name>
<sequence length="60" mass="7033">MLSAALIHAEFVSMQKSLNTDKDESEPKKTTKNHNFFRFFIYVIKIIYFSLVYAILFVLA</sequence>
<reference evidence="2 3" key="1">
    <citation type="submission" date="2016-03" db="EMBL/GenBank/DDBJ databases">
        <title>Photobacterium proteolyticum sp. nov. a protease producing bacterium isolated from ocean sediments of Laizhou Bay.</title>
        <authorList>
            <person name="Li Y."/>
        </authorList>
    </citation>
    <scope>NUCLEOTIDE SEQUENCE [LARGE SCALE GENOMIC DNA]</scope>
    <source>
        <strain evidence="2 3">R-40508</strain>
    </source>
</reference>
<proteinExistence type="predicted"/>
<keyword evidence="3" id="KW-1185">Reference proteome</keyword>
<accession>A0A178K1D1</accession>
<comment type="caution">
    <text evidence="2">The sequence shown here is derived from an EMBL/GenBank/DDBJ whole genome shotgun (WGS) entry which is preliminary data.</text>
</comment>
<organism evidence="2 3">
    <name type="scientific">Photobacterium jeanii</name>
    <dbReference type="NCBI Taxonomy" id="858640"/>
    <lineage>
        <taxon>Bacteria</taxon>
        <taxon>Pseudomonadati</taxon>
        <taxon>Pseudomonadota</taxon>
        <taxon>Gammaproteobacteria</taxon>
        <taxon>Vibrionales</taxon>
        <taxon>Vibrionaceae</taxon>
        <taxon>Photobacterium</taxon>
    </lineage>
</organism>
<dbReference type="STRING" id="858640.A3K86_18195"/>
<keyword evidence="1" id="KW-0812">Transmembrane</keyword>
<dbReference type="AlphaFoldDB" id="A0A178K1D1"/>
<keyword evidence="1" id="KW-0472">Membrane</keyword>
<evidence type="ECO:0000313" key="3">
    <source>
        <dbReference type="Proteomes" id="UP000078503"/>
    </source>
</evidence>
<gene>
    <name evidence="2" type="ORF">A3K86_18195</name>
</gene>
<evidence type="ECO:0000313" key="2">
    <source>
        <dbReference type="EMBL" id="OAN10916.1"/>
    </source>
</evidence>
<evidence type="ECO:0000256" key="1">
    <source>
        <dbReference type="SAM" id="Phobius"/>
    </source>
</evidence>